<dbReference type="InterPro" id="IPR036887">
    <property type="entry name" value="HTH_APSES_sf"/>
</dbReference>
<feature type="domain" description="HTH APSES-type" evidence="5">
    <location>
        <begin position="1"/>
        <end position="98"/>
    </location>
</feature>
<keyword evidence="2" id="KW-0805">Transcription regulation</keyword>
<dbReference type="InterPro" id="IPR018004">
    <property type="entry name" value="KilA/APSES_HTH"/>
</dbReference>
<keyword evidence="7" id="KW-1185">Reference proteome</keyword>
<keyword evidence="3 6" id="KW-0238">DNA-binding</keyword>
<feature type="non-terminal residue" evidence="6">
    <location>
        <position position="98"/>
    </location>
</feature>
<evidence type="ECO:0000256" key="3">
    <source>
        <dbReference type="ARBA" id="ARBA00023125"/>
    </source>
</evidence>
<dbReference type="GO" id="GO:0045944">
    <property type="term" value="P:positive regulation of transcription by RNA polymerase II"/>
    <property type="evidence" value="ECO:0007669"/>
    <property type="project" value="TreeGrafter"/>
</dbReference>
<dbReference type="PROSITE" id="PS51299">
    <property type="entry name" value="HTH_APSES"/>
    <property type="match status" value="1"/>
</dbReference>
<dbReference type="SMART" id="SM01252">
    <property type="entry name" value="KilA-N"/>
    <property type="match status" value="1"/>
</dbReference>
<evidence type="ECO:0000313" key="6">
    <source>
        <dbReference type="EMBL" id="RKP33539.1"/>
    </source>
</evidence>
<dbReference type="STRING" id="215637.A0A4V1J3X1"/>
<evidence type="ECO:0000256" key="1">
    <source>
        <dbReference type="ARBA" id="ARBA00007247"/>
    </source>
</evidence>
<name>A0A4V1J3X1_9FUNG</name>
<evidence type="ECO:0000256" key="4">
    <source>
        <dbReference type="ARBA" id="ARBA00023163"/>
    </source>
</evidence>
<accession>A0A4V1J3X1</accession>
<evidence type="ECO:0000259" key="5">
    <source>
        <dbReference type="PROSITE" id="PS51299"/>
    </source>
</evidence>
<protein>
    <submittedName>
        <fullName evidence="6">Transcription regulator HTH, apses-type DNA-binding domain-containing protein</fullName>
    </submittedName>
</protein>
<dbReference type="GO" id="GO:0043565">
    <property type="term" value="F:sequence-specific DNA binding"/>
    <property type="evidence" value="ECO:0007669"/>
    <property type="project" value="TreeGrafter"/>
</dbReference>
<dbReference type="PANTHER" id="PTHR47792">
    <property type="entry name" value="PROTEIN SOK2-RELATED"/>
    <property type="match status" value="1"/>
</dbReference>
<comment type="similarity">
    <text evidence="1">Belongs to the EFG1/PHD1/stuA family.</text>
</comment>
<keyword evidence="4" id="KW-0804">Transcription</keyword>
<dbReference type="Gene3D" id="3.10.260.10">
    <property type="entry name" value="Transcription regulator HTH, APSES-type DNA-binding domain"/>
    <property type="match status" value="1"/>
</dbReference>
<reference evidence="7" key="1">
    <citation type="journal article" date="2018" name="Nat. Microbiol.">
        <title>Leveraging single-cell genomics to expand the fungal tree of life.</title>
        <authorList>
            <person name="Ahrendt S.R."/>
            <person name="Quandt C.A."/>
            <person name="Ciobanu D."/>
            <person name="Clum A."/>
            <person name="Salamov A."/>
            <person name="Andreopoulos B."/>
            <person name="Cheng J.F."/>
            <person name="Woyke T."/>
            <person name="Pelin A."/>
            <person name="Henrissat B."/>
            <person name="Reynolds N.K."/>
            <person name="Benny G.L."/>
            <person name="Smith M.E."/>
            <person name="James T.Y."/>
            <person name="Grigoriev I.V."/>
        </authorList>
    </citation>
    <scope>NUCLEOTIDE SEQUENCE [LARGE SCALE GENOMIC DNA]</scope>
    <source>
        <strain evidence="7">RSA 468</strain>
    </source>
</reference>
<dbReference type="EMBL" id="ML003770">
    <property type="protein sequence ID" value="RKP33539.1"/>
    <property type="molecule type" value="Genomic_DNA"/>
</dbReference>
<dbReference type="SUPFAM" id="SSF54616">
    <property type="entry name" value="DNA-binding domain of Mlu1-box binding protein MBP1"/>
    <property type="match status" value="1"/>
</dbReference>
<evidence type="ECO:0000256" key="2">
    <source>
        <dbReference type="ARBA" id="ARBA00023015"/>
    </source>
</evidence>
<dbReference type="GO" id="GO:0005634">
    <property type="term" value="C:nucleus"/>
    <property type="evidence" value="ECO:0007669"/>
    <property type="project" value="TreeGrafter"/>
</dbReference>
<dbReference type="AlphaFoldDB" id="A0A4V1J3X1"/>
<dbReference type="GO" id="GO:0003700">
    <property type="term" value="F:DNA-binding transcription factor activity"/>
    <property type="evidence" value="ECO:0007669"/>
    <property type="project" value="TreeGrafter"/>
</dbReference>
<evidence type="ECO:0000313" key="7">
    <source>
        <dbReference type="Proteomes" id="UP000268162"/>
    </source>
</evidence>
<proteinExistence type="inferred from homology"/>
<dbReference type="Proteomes" id="UP000268162">
    <property type="component" value="Unassembled WGS sequence"/>
</dbReference>
<gene>
    <name evidence="6" type="ORF">BJ085DRAFT_7404</name>
</gene>
<sequence length="98" mass="11355">YWTDESIDSYVVSARGHHIARCMSSAMVNGTKLLNCAGLSRGRRDYLLRKEPLRRVLKKTCKTSRGVWIPYQRAVDLAHTYNVYHSTLPLLVEDPERY</sequence>
<dbReference type="InterPro" id="IPR029790">
    <property type="entry name" value="EFG1/Phd1/StuA"/>
</dbReference>
<organism evidence="6 7">
    <name type="scientific">Dimargaris cristalligena</name>
    <dbReference type="NCBI Taxonomy" id="215637"/>
    <lineage>
        <taxon>Eukaryota</taxon>
        <taxon>Fungi</taxon>
        <taxon>Fungi incertae sedis</taxon>
        <taxon>Zoopagomycota</taxon>
        <taxon>Kickxellomycotina</taxon>
        <taxon>Dimargaritomycetes</taxon>
        <taxon>Dimargaritales</taxon>
        <taxon>Dimargaritaceae</taxon>
        <taxon>Dimargaris</taxon>
    </lineage>
</organism>
<feature type="non-terminal residue" evidence="6">
    <location>
        <position position="1"/>
    </location>
</feature>
<dbReference type="InterPro" id="IPR003163">
    <property type="entry name" value="Tscrpt_reg_HTH_APSES-type"/>
</dbReference>
<dbReference type="PANTHER" id="PTHR47792:SF1">
    <property type="entry name" value="PROTEIN SOK2-RELATED"/>
    <property type="match status" value="1"/>
</dbReference>